<dbReference type="Gene3D" id="3.40.50.720">
    <property type="entry name" value="NAD(P)-binding Rossmann-like Domain"/>
    <property type="match status" value="1"/>
</dbReference>
<gene>
    <name evidence="2" type="ORF">BMF97_01505</name>
</gene>
<evidence type="ECO:0000313" key="2">
    <source>
        <dbReference type="EMBL" id="OOH97972.1"/>
    </source>
</evidence>
<dbReference type="GO" id="GO:0004029">
    <property type="term" value="F:aldehyde dehydrogenase (NAD+) activity"/>
    <property type="evidence" value="ECO:0007669"/>
    <property type="project" value="TreeGrafter"/>
</dbReference>
<organism evidence="2 3">
    <name type="scientific">Elizabethkingia meningoseptica</name>
    <name type="common">Chryseobacterium meningosepticum</name>
    <dbReference type="NCBI Taxonomy" id="238"/>
    <lineage>
        <taxon>Bacteria</taxon>
        <taxon>Pseudomonadati</taxon>
        <taxon>Bacteroidota</taxon>
        <taxon>Flavobacteriia</taxon>
        <taxon>Flavobacteriales</taxon>
        <taxon>Weeksellaceae</taxon>
        <taxon>Elizabethkingia</taxon>
    </lineage>
</organism>
<sequence>MKNVFVTGISGLLGTNLVNLLTAQNYQVTGLIRNPESFTGTKNNQLNLLKGGLFDDYTAILSNTDIVIHIAAETKQNILQYESYYKTNCEATQKLYETALKAGVKKFIFVSTANTSGFADSSGLGYEAKPMKSPFTKSFYALSKKAAEDFLLRQNTQMETHIISPTFMLGAFDTKPSSGRIILMGLHKKIIFYPPGGKNFVYVQDVAQAIINAIMYGKNGEKYIACNANMSYKDFFQMLNKINHQNPVMIKVPGFLLSTAGIIGDFLRLLNVKTDLCTVNMQSLCIENYYTNQKSVTELQVEYHPIEKAIQEASDYFNNK</sequence>
<name>A0A1V3U4K2_ELIME</name>
<dbReference type="AlphaFoldDB" id="A0A1V3U4K2"/>
<dbReference type="PANTHER" id="PTHR48079">
    <property type="entry name" value="PROTEIN YEEZ"/>
    <property type="match status" value="1"/>
</dbReference>
<feature type="domain" description="NAD-dependent epimerase/dehydratase" evidence="1">
    <location>
        <begin position="4"/>
        <end position="223"/>
    </location>
</feature>
<proteinExistence type="predicted"/>
<dbReference type="InterPro" id="IPR051783">
    <property type="entry name" value="NAD(P)-dependent_oxidoreduct"/>
</dbReference>
<keyword evidence="3" id="KW-1185">Reference proteome</keyword>
<evidence type="ECO:0000313" key="3">
    <source>
        <dbReference type="Proteomes" id="UP000188947"/>
    </source>
</evidence>
<protein>
    <submittedName>
        <fullName evidence="2">Dihydroflavonol 4-reductase</fullName>
    </submittedName>
</protein>
<dbReference type="Pfam" id="PF01370">
    <property type="entry name" value="Epimerase"/>
    <property type="match status" value="1"/>
</dbReference>
<dbReference type="PANTHER" id="PTHR48079:SF6">
    <property type="entry name" value="NAD(P)-BINDING DOMAIN-CONTAINING PROTEIN-RELATED"/>
    <property type="match status" value="1"/>
</dbReference>
<dbReference type="eggNOG" id="COG0451">
    <property type="taxonomic scope" value="Bacteria"/>
</dbReference>
<comment type="caution">
    <text evidence="2">The sequence shown here is derived from an EMBL/GenBank/DDBJ whole genome shotgun (WGS) entry which is preliminary data.</text>
</comment>
<dbReference type="STRING" id="238.BBD35_02605"/>
<dbReference type="InterPro" id="IPR001509">
    <property type="entry name" value="Epimerase_deHydtase"/>
</dbReference>
<dbReference type="Proteomes" id="UP000188947">
    <property type="component" value="Unassembled WGS sequence"/>
</dbReference>
<accession>A0A1V3U4K2</accession>
<reference evidence="2 3" key="1">
    <citation type="submission" date="2016-11" db="EMBL/GenBank/DDBJ databases">
        <title>Genome sequence and comparative genomic analysis of clinical strain Elizabethkingia meningoseptica 61421 PRCM.</title>
        <authorList>
            <person name="Wang M."/>
            <person name="Hu S."/>
            <person name="Cao L."/>
            <person name="Jiang T."/>
            <person name="Zhou Y."/>
            <person name="Ming D."/>
        </authorList>
    </citation>
    <scope>NUCLEOTIDE SEQUENCE [LARGE SCALE GENOMIC DNA]</scope>
    <source>
        <strain evidence="2 3">61421 PRCM</strain>
    </source>
</reference>
<dbReference type="OrthoDB" id="9803111at2"/>
<dbReference type="SUPFAM" id="SSF51735">
    <property type="entry name" value="NAD(P)-binding Rossmann-fold domains"/>
    <property type="match status" value="1"/>
</dbReference>
<dbReference type="RefSeq" id="WP_069215449.1">
    <property type="nucleotide sequence ID" value="NZ_CP016378.1"/>
</dbReference>
<dbReference type="InterPro" id="IPR036291">
    <property type="entry name" value="NAD(P)-bd_dom_sf"/>
</dbReference>
<dbReference type="GO" id="GO:0005737">
    <property type="term" value="C:cytoplasm"/>
    <property type="evidence" value="ECO:0007669"/>
    <property type="project" value="TreeGrafter"/>
</dbReference>
<dbReference type="EMBL" id="MPOG01000001">
    <property type="protein sequence ID" value="OOH97972.1"/>
    <property type="molecule type" value="Genomic_DNA"/>
</dbReference>
<evidence type="ECO:0000259" key="1">
    <source>
        <dbReference type="Pfam" id="PF01370"/>
    </source>
</evidence>